<dbReference type="Gene3D" id="2.60.120.330">
    <property type="entry name" value="B-lactam Antibiotic, Isopenicillin N Synthase, Chain"/>
    <property type="match status" value="2"/>
</dbReference>
<reference evidence="2 3" key="1">
    <citation type="journal article" date="2020" name="Genomics">
        <title>Complete, high-quality genomes from long-read metagenomic sequencing of two wolf lichen thalli reveals enigmatic genome architecture.</title>
        <authorList>
            <person name="McKenzie S.K."/>
            <person name="Walston R.F."/>
            <person name="Allen J.L."/>
        </authorList>
    </citation>
    <scope>NUCLEOTIDE SEQUENCE [LARGE SCALE GENOMIC DNA]</scope>
    <source>
        <strain evidence="2">WasteWater2</strain>
    </source>
</reference>
<dbReference type="SUPFAM" id="SSF51197">
    <property type="entry name" value="Clavaminate synthase-like"/>
    <property type="match status" value="1"/>
</dbReference>
<organism evidence="2 3">
    <name type="scientific">Letharia columbiana</name>
    <dbReference type="NCBI Taxonomy" id="112416"/>
    <lineage>
        <taxon>Eukaryota</taxon>
        <taxon>Fungi</taxon>
        <taxon>Dikarya</taxon>
        <taxon>Ascomycota</taxon>
        <taxon>Pezizomycotina</taxon>
        <taxon>Lecanoromycetes</taxon>
        <taxon>OSLEUM clade</taxon>
        <taxon>Lecanoromycetidae</taxon>
        <taxon>Lecanorales</taxon>
        <taxon>Lecanorineae</taxon>
        <taxon>Parmeliaceae</taxon>
        <taxon>Letharia</taxon>
    </lineage>
</organism>
<gene>
    <name evidence="2" type="ORF">HO173_011197</name>
</gene>
<sequence>MPTTESFAKSPPFPDDLPTVTHQRLELSKLFSGDEAESEALFEACASLGFFLLDLRGCTEGETILKETEAGFNIGQDFYALNEAEKSKFPLLPSKLGYKPIGGTKIEDGRPDRCEIDSLPTDDLLALVPPNSNAPAFEKKPASRNLMREAYAQHHRHNPHPPNGPQAISASCTCHHGKRQRLRPSLMGHPDNGSATALFNIAGGLQVLGDTDGWCYWTGGALRSNLHRVFPAPGAQSKCPRFSLAYVLKLPYACRMERLKGEGFPHGEDNKEKLGTYEEFHAKKSNGVGAGKNLLGSIGGNKTEEKVDVIVNEMTV</sequence>
<dbReference type="RefSeq" id="XP_037160128.1">
    <property type="nucleotide sequence ID" value="XM_037313079.1"/>
</dbReference>
<evidence type="ECO:0000259" key="1">
    <source>
        <dbReference type="Pfam" id="PF14226"/>
    </source>
</evidence>
<dbReference type="EMBL" id="JACCJC010000066">
    <property type="protein sequence ID" value="KAF6230660.1"/>
    <property type="molecule type" value="Genomic_DNA"/>
</dbReference>
<accession>A0A8H6FLF7</accession>
<dbReference type="InterPro" id="IPR026992">
    <property type="entry name" value="DIOX_N"/>
</dbReference>
<feature type="domain" description="Non-haem dioxygenase N-terminal" evidence="1">
    <location>
        <begin position="30"/>
        <end position="116"/>
    </location>
</feature>
<keyword evidence="3" id="KW-1185">Reference proteome</keyword>
<dbReference type="GeneID" id="59292841"/>
<name>A0A8H6FLF7_9LECA</name>
<dbReference type="AlphaFoldDB" id="A0A8H6FLF7"/>
<proteinExistence type="predicted"/>
<evidence type="ECO:0000313" key="2">
    <source>
        <dbReference type="EMBL" id="KAF6230660.1"/>
    </source>
</evidence>
<protein>
    <recommendedName>
        <fullName evidence="1">Non-haem dioxygenase N-terminal domain-containing protein</fullName>
    </recommendedName>
</protein>
<dbReference type="OrthoDB" id="288590at2759"/>
<dbReference type="Pfam" id="PF14226">
    <property type="entry name" value="DIOX_N"/>
    <property type="match status" value="1"/>
</dbReference>
<dbReference type="Proteomes" id="UP000578531">
    <property type="component" value="Unassembled WGS sequence"/>
</dbReference>
<comment type="caution">
    <text evidence="2">The sequence shown here is derived from an EMBL/GenBank/DDBJ whole genome shotgun (WGS) entry which is preliminary data.</text>
</comment>
<dbReference type="InterPro" id="IPR027443">
    <property type="entry name" value="IPNS-like_sf"/>
</dbReference>
<evidence type="ECO:0000313" key="3">
    <source>
        <dbReference type="Proteomes" id="UP000578531"/>
    </source>
</evidence>